<accession>A0AAU9SP57</accession>
<reference evidence="1 2" key="1">
    <citation type="submission" date="2022-03" db="EMBL/GenBank/DDBJ databases">
        <authorList>
            <person name="Nunn A."/>
            <person name="Chopra R."/>
            <person name="Nunn A."/>
            <person name="Contreras Garrido A."/>
        </authorList>
    </citation>
    <scope>NUCLEOTIDE SEQUENCE [LARGE SCALE GENOMIC DNA]</scope>
</reference>
<dbReference type="EMBL" id="OU466862">
    <property type="protein sequence ID" value="CAH2070316.1"/>
    <property type="molecule type" value="Genomic_DNA"/>
</dbReference>
<keyword evidence="2" id="KW-1185">Reference proteome</keyword>
<evidence type="ECO:0000313" key="1">
    <source>
        <dbReference type="EMBL" id="CAH2070316.1"/>
    </source>
</evidence>
<evidence type="ECO:0000313" key="2">
    <source>
        <dbReference type="Proteomes" id="UP000836841"/>
    </source>
</evidence>
<organism evidence="1 2">
    <name type="scientific">Thlaspi arvense</name>
    <name type="common">Field penny-cress</name>
    <dbReference type="NCBI Taxonomy" id="13288"/>
    <lineage>
        <taxon>Eukaryota</taxon>
        <taxon>Viridiplantae</taxon>
        <taxon>Streptophyta</taxon>
        <taxon>Embryophyta</taxon>
        <taxon>Tracheophyta</taxon>
        <taxon>Spermatophyta</taxon>
        <taxon>Magnoliopsida</taxon>
        <taxon>eudicotyledons</taxon>
        <taxon>Gunneridae</taxon>
        <taxon>Pentapetalae</taxon>
        <taxon>rosids</taxon>
        <taxon>malvids</taxon>
        <taxon>Brassicales</taxon>
        <taxon>Brassicaceae</taxon>
        <taxon>Thlaspideae</taxon>
        <taxon>Thlaspi</taxon>
    </lineage>
</organism>
<proteinExistence type="predicted"/>
<dbReference type="Proteomes" id="UP000836841">
    <property type="component" value="Chromosome 6"/>
</dbReference>
<protein>
    <submittedName>
        <fullName evidence="1">Uncharacterized protein</fullName>
    </submittedName>
</protein>
<name>A0AAU9SP57_THLAR</name>
<sequence>MTILAQIKNTGSEWDREYILSNSDQVMFSVNHGGYWVKNHVGDVGYISGYVITFECDPEDFFTALANEMGEGNSFYGHHMWYKLPFRDNKERKRLNGGESSFQRMCEAGKEMIESDMEWLDGYGAI</sequence>
<dbReference type="AlphaFoldDB" id="A0AAU9SP57"/>
<gene>
    <name evidence="1" type="ORF">TAV2_LOCUS21792</name>
</gene>